<dbReference type="GO" id="GO:0003677">
    <property type="term" value="F:DNA binding"/>
    <property type="evidence" value="ECO:0007669"/>
    <property type="project" value="InterPro"/>
</dbReference>
<name>A0A4Y5SUX7_9RHOB</name>
<protein>
    <submittedName>
        <fullName evidence="3">IS110 family transposase</fullName>
    </submittedName>
</protein>
<feature type="domain" description="Transposase IS110-like N-terminal" evidence="1">
    <location>
        <begin position="5"/>
        <end position="150"/>
    </location>
</feature>
<organism evidence="3 4">
    <name type="scientific">Paracoccus liaowanqingii</name>
    <dbReference type="NCBI Taxonomy" id="2560053"/>
    <lineage>
        <taxon>Bacteria</taxon>
        <taxon>Pseudomonadati</taxon>
        <taxon>Pseudomonadota</taxon>
        <taxon>Alphaproteobacteria</taxon>
        <taxon>Rhodobacterales</taxon>
        <taxon>Paracoccaceae</taxon>
        <taxon>Paracoccus</taxon>
    </lineage>
</organism>
<evidence type="ECO:0000259" key="1">
    <source>
        <dbReference type="Pfam" id="PF01548"/>
    </source>
</evidence>
<evidence type="ECO:0000313" key="3">
    <source>
        <dbReference type="EMBL" id="QDA36773.1"/>
    </source>
</evidence>
<dbReference type="PANTHER" id="PTHR33055">
    <property type="entry name" value="TRANSPOSASE FOR INSERTION SEQUENCE ELEMENT IS1111A"/>
    <property type="match status" value="1"/>
</dbReference>
<dbReference type="PANTHER" id="PTHR33055:SF3">
    <property type="entry name" value="PUTATIVE TRANSPOSASE FOR IS117-RELATED"/>
    <property type="match status" value="1"/>
</dbReference>
<dbReference type="GO" id="GO:0004803">
    <property type="term" value="F:transposase activity"/>
    <property type="evidence" value="ECO:0007669"/>
    <property type="project" value="InterPro"/>
</dbReference>
<evidence type="ECO:0000259" key="2">
    <source>
        <dbReference type="Pfam" id="PF02371"/>
    </source>
</evidence>
<evidence type="ECO:0000313" key="4">
    <source>
        <dbReference type="Proteomes" id="UP000296374"/>
    </source>
</evidence>
<reference evidence="4" key="1">
    <citation type="submission" date="2019-05" db="EMBL/GenBank/DDBJ databases">
        <title>Tamlana fucoidanivorans sp. nov., isolated from the surface of algae collected from Fujian province in China.</title>
        <authorList>
            <person name="Li J."/>
        </authorList>
    </citation>
    <scope>NUCLEOTIDE SEQUENCE [LARGE SCALE GENOMIC DNA]</scope>
    <source>
        <strain evidence="4">2251</strain>
        <plasmid evidence="4">unnamed1</plasmid>
    </source>
</reference>
<dbReference type="AlphaFoldDB" id="A0A4Y5SUX7"/>
<dbReference type="Pfam" id="PF01548">
    <property type="entry name" value="DEDD_Tnp_IS110"/>
    <property type="match status" value="1"/>
</dbReference>
<dbReference type="GO" id="GO:0006313">
    <property type="term" value="P:DNA transposition"/>
    <property type="evidence" value="ECO:0007669"/>
    <property type="project" value="InterPro"/>
</dbReference>
<dbReference type="NCBIfam" id="NF033542">
    <property type="entry name" value="transpos_IS110"/>
    <property type="match status" value="1"/>
</dbReference>
<keyword evidence="3" id="KW-0614">Plasmid</keyword>
<dbReference type="EMBL" id="CP040765">
    <property type="protein sequence ID" value="QDA36773.1"/>
    <property type="molecule type" value="Genomic_DNA"/>
</dbReference>
<feature type="domain" description="Transposase IS116/IS110/IS902 C-terminal" evidence="2">
    <location>
        <begin position="214"/>
        <end position="293"/>
    </location>
</feature>
<dbReference type="KEGG" id="plia:E4191_22030"/>
<sequence>MKHYAGLDVSVKDTSICIEDEDGRICREFKVTSHPEDISCALNGLGVRLERIGLEAGPLSQWLFEGLAKARLPAICIETRHAKASLKAQVNKTDRNDARGIAQMMRVNLYRPVHVKTLASQKHRALLRSRKLLQEKALAIESDIRGLLRNFGLKVGIVGAGRFEARVSDLIEALPDLGEVFRVLLAARQKLREAFSQLHRKVLGIVRDDAVCMRLMTIPGVGPVTSLAFISTIDIPTRFRSSRAVGPVLGLTPMLKQSGESHRIGRVSLCGDGMMRGLLYEAAQAMLTRVKKWSWLKAWAMNLAKRGGFKKAVVALARRLAVIMHRMWVDGSDFRWSREEATAA</sequence>
<proteinExistence type="predicted"/>
<dbReference type="InterPro" id="IPR002525">
    <property type="entry name" value="Transp_IS110-like_N"/>
</dbReference>
<dbReference type="Proteomes" id="UP000296374">
    <property type="component" value="Plasmid unnamed1"/>
</dbReference>
<dbReference type="InterPro" id="IPR003346">
    <property type="entry name" value="Transposase_20"/>
</dbReference>
<accession>A0A4Y5SUX7</accession>
<dbReference type="Pfam" id="PF02371">
    <property type="entry name" value="Transposase_20"/>
    <property type="match status" value="1"/>
</dbReference>
<dbReference type="RefSeq" id="WP_139616468.1">
    <property type="nucleotide sequence ID" value="NZ_CP040765.1"/>
</dbReference>
<gene>
    <name evidence="3" type="ORF">E4191_22030</name>
</gene>
<dbReference type="InterPro" id="IPR047650">
    <property type="entry name" value="Transpos_IS110"/>
</dbReference>
<geneLocation type="plasmid" evidence="3 4">
    <name>unnamed1</name>
</geneLocation>